<dbReference type="AlphaFoldDB" id="A0A6S7BMK1"/>
<organism evidence="2 3">
    <name type="scientific">Pararobbsia alpina</name>
    <dbReference type="NCBI Taxonomy" id="621374"/>
    <lineage>
        <taxon>Bacteria</taxon>
        <taxon>Pseudomonadati</taxon>
        <taxon>Pseudomonadota</taxon>
        <taxon>Betaproteobacteria</taxon>
        <taxon>Burkholderiales</taxon>
        <taxon>Burkholderiaceae</taxon>
        <taxon>Pararobbsia</taxon>
    </lineage>
</organism>
<gene>
    <name evidence="2" type="ORF">LMG28138_05771</name>
</gene>
<feature type="chain" id="PRO_5028953239" description="Carboxypeptidase regulatory-like domain-containing protein" evidence="1">
    <location>
        <begin position="21"/>
        <end position="353"/>
    </location>
</feature>
<keyword evidence="3" id="KW-1185">Reference proteome</keyword>
<evidence type="ECO:0000313" key="2">
    <source>
        <dbReference type="EMBL" id="CAB3806166.1"/>
    </source>
</evidence>
<dbReference type="RefSeq" id="WP_175108278.1">
    <property type="nucleotide sequence ID" value="NZ_CADIKM010000080.1"/>
</dbReference>
<reference evidence="2 3" key="1">
    <citation type="submission" date="2020-04" db="EMBL/GenBank/DDBJ databases">
        <authorList>
            <person name="De Canck E."/>
        </authorList>
    </citation>
    <scope>NUCLEOTIDE SEQUENCE [LARGE SCALE GENOMIC DNA]</scope>
    <source>
        <strain evidence="2 3">LMG 28138</strain>
    </source>
</reference>
<dbReference type="Proteomes" id="UP000494115">
    <property type="component" value="Unassembled WGS sequence"/>
</dbReference>
<evidence type="ECO:0008006" key="4">
    <source>
        <dbReference type="Google" id="ProtNLM"/>
    </source>
</evidence>
<name>A0A6S7BMK1_9BURK</name>
<proteinExistence type="predicted"/>
<dbReference type="EMBL" id="CADIKM010000080">
    <property type="protein sequence ID" value="CAB3806166.1"/>
    <property type="molecule type" value="Genomic_DNA"/>
</dbReference>
<keyword evidence="1" id="KW-0732">Signal</keyword>
<feature type="signal peptide" evidence="1">
    <location>
        <begin position="1"/>
        <end position="20"/>
    </location>
</feature>
<sequence>MKRLPLALGATLVPASLATAVPLTSAQTTAPPEQLQGVYVSGGIGLDEVAAIKHIAAHYPLALEFARKAVPQNEYMSDVKVAVKDHAGKTVFSATSDGPFLLVKLPAGNYSVSVDRHGEPNSAWWKSSGARTHGCFLCGRSSDAKPLVVRESPCKTAFGSGGTSRGVSAVIFAFAALIGSAQIAVTPVRAAERALALEQNPPGDIPDTQVFLTYTSPLGFSLQVPEGWARTERRDGAKFADKYNTVEVTIAPAAHAPMAGSVADHEAADLLKGGRAVKIETVRQVALRSGPALLIVYTSNSEPNPVTNKQLRLESNRYLIYGGGKLATLDLSAPFGADNADQWKLMSNSFQWR</sequence>
<accession>A0A6S7BMK1</accession>
<evidence type="ECO:0000313" key="3">
    <source>
        <dbReference type="Proteomes" id="UP000494115"/>
    </source>
</evidence>
<evidence type="ECO:0000256" key="1">
    <source>
        <dbReference type="SAM" id="SignalP"/>
    </source>
</evidence>
<protein>
    <recommendedName>
        <fullName evidence="4">Carboxypeptidase regulatory-like domain-containing protein</fullName>
    </recommendedName>
</protein>